<feature type="non-terminal residue" evidence="2">
    <location>
        <position position="1"/>
    </location>
</feature>
<gene>
    <name evidence="2" type="ORF">JOQ06_021748</name>
</gene>
<feature type="non-terminal residue" evidence="2">
    <location>
        <position position="134"/>
    </location>
</feature>
<evidence type="ECO:0000256" key="1">
    <source>
        <dbReference type="SAM" id="MobiDB-lite"/>
    </source>
</evidence>
<comment type="caution">
    <text evidence="2">The sequence shown here is derived from an EMBL/GenBank/DDBJ whole genome shotgun (WGS) entry which is preliminary data.</text>
</comment>
<organism evidence="2 3">
    <name type="scientific">Pogonophryne albipinna</name>
    <dbReference type="NCBI Taxonomy" id="1090488"/>
    <lineage>
        <taxon>Eukaryota</taxon>
        <taxon>Metazoa</taxon>
        <taxon>Chordata</taxon>
        <taxon>Craniata</taxon>
        <taxon>Vertebrata</taxon>
        <taxon>Euteleostomi</taxon>
        <taxon>Actinopterygii</taxon>
        <taxon>Neopterygii</taxon>
        <taxon>Teleostei</taxon>
        <taxon>Neoteleostei</taxon>
        <taxon>Acanthomorphata</taxon>
        <taxon>Eupercaria</taxon>
        <taxon>Perciformes</taxon>
        <taxon>Notothenioidei</taxon>
        <taxon>Pogonophryne</taxon>
    </lineage>
</organism>
<evidence type="ECO:0000313" key="2">
    <source>
        <dbReference type="EMBL" id="KAJ4919021.1"/>
    </source>
</evidence>
<reference evidence="2" key="1">
    <citation type="submission" date="2022-11" db="EMBL/GenBank/DDBJ databases">
        <title>Chromosome-level genome of Pogonophryne albipinna.</title>
        <authorList>
            <person name="Jo E."/>
        </authorList>
    </citation>
    <scope>NUCLEOTIDE SEQUENCE</scope>
    <source>
        <strain evidence="2">SGF0006</strain>
        <tissue evidence="2">Muscle</tissue>
    </source>
</reference>
<dbReference type="AlphaFoldDB" id="A0AAD6A670"/>
<dbReference type="EMBL" id="JAPTMU010000354">
    <property type="protein sequence ID" value="KAJ4919021.1"/>
    <property type="molecule type" value="Genomic_DNA"/>
</dbReference>
<proteinExistence type="predicted"/>
<feature type="region of interest" description="Disordered" evidence="1">
    <location>
        <begin position="42"/>
        <end position="65"/>
    </location>
</feature>
<dbReference type="Proteomes" id="UP001219934">
    <property type="component" value="Unassembled WGS sequence"/>
</dbReference>
<accession>A0AAD6A670</accession>
<protein>
    <submittedName>
        <fullName evidence="2">Uncharacterized protein</fullName>
    </submittedName>
</protein>
<evidence type="ECO:0000313" key="3">
    <source>
        <dbReference type="Proteomes" id="UP001219934"/>
    </source>
</evidence>
<sequence length="134" mass="15456">THWRLFNKDRRGDDMQTQHTNDLHHTQESFRSHQTTFTDAPYFTRMKRQEDKKKHKAGNKGGRGGAAFCSSLPFSTLEHHWWHVQPLKLTANRLAPSALSPCIIGVKGRCASQLRNQRISPLNSLKLPQSTRRK</sequence>
<keyword evidence="3" id="KW-1185">Reference proteome</keyword>
<name>A0AAD6A670_9TELE</name>